<evidence type="ECO:0000313" key="2">
    <source>
        <dbReference type="EMBL" id="MPM53299.1"/>
    </source>
</evidence>
<gene>
    <name evidence="2" type="ORF">SDC9_100066</name>
</gene>
<organism evidence="2">
    <name type="scientific">bioreactor metagenome</name>
    <dbReference type="NCBI Taxonomy" id="1076179"/>
    <lineage>
        <taxon>unclassified sequences</taxon>
        <taxon>metagenomes</taxon>
        <taxon>ecological metagenomes</taxon>
    </lineage>
</organism>
<evidence type="ECO:0000256" key="1">
    <source>
        <dbReference type="SAM" id="MobiDB-lite"/>
    </source>
</evidence>
<feature type="region of interest" description="Disordered" evidence="1">
    <location>
        <begin position="88"/>
        <end position="114"/>
    </location>
</feature>
<comment type="caution">
    <text evidence="2">The sequence shown here is derived from an EMBL/GenBank/DDBJ whole genome shotgun (WGS) entry which is preliminary data.</text>
</comment>
<dbReference type="AlphaFoldDB" id="A0A645AJG9"/>
<reference evidence="2" key="1">
    <citation type="submission" date="2019-08" db="EMBL/GenBank/DDBJ databases">
        <authorList>
            <person name="Kucharzyk K."/>
            <person name="Murdoch R.W."/>
            <person name="Higgins S."/>
            <person name="Loffler F."/>
        </authorList>
    </citation>
    <scope>NUCLEOTIDE SEQUENCE</scope>
</reference>
<protein>
    <submittedName>
        <fullName evidence="2">Uncharacterized protein</fullName>
    </submittedName>
</protein>
<sequence>MPARGSAGLNNHADVVAQRCIDHFFQIGRRHSALALQVGSAHVDHHGDGPRAGSIRKFRACARIHGAVRLMRLVNLLRAGGGRNLTRRAAVGAEQRPQRIRDRTGGIRGTGFGRRDGVRTAERALRRAVTTEDVA</sequence>
<name>A0A645AJG9_9ZZZZ</name>
<feature type="compositionally biased region" description="Basic and acidic residues" evidence="1">
    <location>
        <begin position="96"/>
        <end position="105"/>
    </location>
</feature>
<proteinExistence type="predicted"/>
<accession>A0A645AJG9</accession>
<dbReference type="EMBL" id="VSSQ01014273">
    <property type="protein sequence ID" value="MPM53299.1"/>
    <property type="molecule type" value="Genomic_DNA"/>
</dbReference>